<evidence type="ECO:0000256" key="1">
    <source>
        <dbReference type="SAM" id="Phobius"/>
    </source>
</evidence>
<keyword evidence="3" id="KW-1185">Reference proteome</keyword>
<keyword evidence="1" id="KW-0472">Membrane</keyword>
<organism evidence="2 3">
    <name type="scientific">Flavobacterium cupriresistens</name>
    <dbReference type="NCBI Taxonomy" id="2893885"/>
    <lineage>
        <taxon>Bacteria</taxon>
        <taxon>Pseudomonadati</taxon>
        <taxon>Bacteroidota</taxon>
        <taxon>Flavobacteriia</taxon>
        <taxon>Flavobacteriales</taxon>
        <taxon>Flavobacteriaceae</taxon>
        <taxon>Flavobacterium</taxon>
    </lineage>
</organism>
<gene>
    <name evidence="2" type="ORF">SGQ83_14990</name>
</gene>
<proteinExistence type="predicted"/>
<comment type="caution">
    <text evidence="2">The sequence shown here is derived from an EMBL/GenBank/DDBJ whole genome shotgun (WGS) entry which is preliminary data.</text>
</comment>
<name>A0ABU4RH04_9FLAO</name>
<accession>A0ABU4RH04</accession>
<evidence type="ECO:0000313" key="2">
    <source>
        <dbReference type="EMBL" id="MDX6190665.1"/>
    </source>
</evidence>
<dbReference type="EMBL" id="JAWXVI010000008">
    <property type="protein sequence ID" value="MDX6190665.1"/>
    <property type="molecule type" value="Genomic_DNA"/>
</dbReference>
<keyword evidence="1" id="KW-1133">Transmembrane helix</keyword>
<protein>
    <submittedName>
        <fullName evidence="2">Uncharacterized protein</fullName>
    </submittedName>
</protein>
<keyword evidence="1" id="KW-0812">Transmembrane</keyword>
<reference evidence="2 3" key="1">
    <citation type="submission" date="2023-11" db="EMBL/GenBank/DDBJ databases">
        <title>Unpublished Manusciprt.</title>
        <authorList>
            <person name="Saticioglu I.B."/>
            <person name="Ay H."/>
            <person name="Ajmi N."/>
            <person name="Altun S."/>
            <person name="Duman M."/>
        </authorList>
    </citation>
    <scope>NUCLEOTIDE SEQUENCE [LARGE SCALE GENOMIC DNA]</scope>
    <source>
        <strain evidence="2 3">Fl-318</strain>
    </source>
</reference>
<dbReference type="Proteomes" id="UP001273350">
    <property type="component" value="Unassembled WGS sequence"/>
</dbReference>
<evidence type="ECO:0000313" key="3">
    <source>
        <dbReference type="Proteomes" id="UP001273350"/>
    </source>
</evidence>
<dbReference type="RefSeq" id="WP_230004516.1">
    <property type="nucleotide sequence ID" value="NZ_CP087134.1"/>
</dbReference>
<sequence>MMYDDCVDFADFADFVIHIIFLSLVYILIIRKYLLCSNLKIDRILLEQIDLTNTTTKLNIANVTTNLEGEMLSGFKIDEGTVSGVYDLEQAGVTDSIPLRKVIISGRSRSVLLLGNDPCLRMSYQFIRSQNNSSTMEQGLTSPDVPGHALAGFYNETRGIRAVFGVSLFLMLRSCLG</sequence>
<feature type="transmembrane region" description="Helical" evidence="1">
    <location>
        <begin position="12"/>
        <end position="30"/>
    </location>
</feature>